<comment type="caution">
    <text evidence="2">The sequence shown here is derived from an EMBL/GenBank/DDBJ whole genome shotgun (WGS) entry which is preliminary data.</text>
</comment>
<dbReference type="PANTHER" id="PTHR12526:SF630">
    <property type="entry name" value="GLYCOSYLTRANSFERASE"/>
    <property type="match status" value="1"/>
</dbReference>
<dbReference type="PANTHER" id="PTHR12526">
    <property type="entry name" value="GLYCOSYLTRANSFERASE"/>
    <property type="match status" value="1"/>
</dbReference>
<dbReference type="Proteomes" id="UP000018877">
    <property type="component" value="Unassembled WGS sequence"/>
</dbReference>
<dbReference type="Pfam" id="PF00534">
    <property type="entry name" value="Glycos_transf_1"/>
    <property type="match status" value="1"/>
</dbReference>
<organism evidence="2 3">
    <name type="scientific">Neobacillus vireti LMG 21834</name>
    <dbReference type="NCBI Taxonomy" id="1131730"/>
    <lineage>
        <taxon>Bacteria</taxon>
        <taxon>Bacillati</taxon>
        <taxon>Bacillota</taxon>
        <taxon>Bacilli</taxon>
        <taxon>Bacillales</taxon>
        <taxon>Bacillaceae</taxon>
        <taxon>Neobacillus</taxon>
    </lineage>
</organism>
<dbReference type="AlphaFoldDB" id="A0AB94IKK1"/>
<sequence length="393" mass="45514">MRKKIVFMLINMNIGGTEKALLNMINEMPKDQYDVTIFMLEEYGGFLEFIPSEVKVKYFSDYQSIKEMLNRPPQFVALNLLKKGKVIKSLTIVFLHFITKIINNRSLFFKYIVRKYPTHDEEYDVAVAYDGPMDFISYFVLKKIKAKKKIQWIHFDVTKTGFNPKFASKVYSKFDKVFVVSKEARKKLVYRVPVLNEKTDTFINISSPQGVIRQSKEGKGFTDSFNGLRILTVGRLSAEKGQDLAIHALARLVKDGYKVKWYCIGDGNSRREYERLIKEYNLEDKFILLGTDPNPYPYIDQCNIYVQPSRHEGYCLTLAEARYLKKPIVTTCFTGAKEQIKNGVNGLIVGISEDEIYQALVKLINDQDLRVKFSKNLATEKSNNKYKMINIFA</sequence>
<dbReference type="InterPro" id="IPR001296">
    <property type="entry name" value="Glyco_trans_1"/>
</dbReference>
<keyword evidence="2" id="KW-0808">Transferase</keyword>
<dbReference type="GO" id="GO:0016757">
    <property type="term" value="F:glycosyltransferase activity"/>
    <property type="evidence" value="ECO:0007669"/>
    <property type="project" value="InterPro"/>
</dbReference>
<dbReference type="EMBL" id="ALAN01000092">
    <property type="protein sequence ID" value="ETI67552.1"/>
    <property type="molecule type" value="Genomic_DNA"/>
</dbReference>
<dbReference type="SUPFAM" id="SSF53756">
    <property type="entry name" value="UDP-Glycosyltransferase/glycogen phosphorylase"/>
    <property type="match status" value="1"/>
</dbReference>
<reference evidence="2 3" key="1">
    <citation type="journal article" date="2014" name="Environ. Microbiol.">
        <title>The nitrate-ammonifying and nosZ-carrying bacterium Bacillus vireti is a potent source and sink for nitric and nitrous oxide under high nitrate conditions.</title>
        <authorList>
            <person name="Mania D."/>
            <person name="Heylen K."/>
            <person name="van Spanning R.J."/>
            <person name="Frostegard A."/>
        </authorList>
    </citation>
    <scope>NUCLEOTIDE SEQUENCE [LARGE SCALE GENOMIC DNA]</scope>
    <source>
        <strain evidence="2 3">LMG 21834</strain>
    </source>
</reference>
<protein>
    <submittedName>
        <fullName evidence="2">Group 1 glycosyl transferase</fullName>
    </submittedName>
</protein>
<feature type="domain" description="Glycosyl transferase family 1" evidence="1">
    <location>
        <begin position="229"/>
        <end position="376"/>
    </location>
</feature>
<dbReference type="Gene3D" id="3.40.50.2000">
    <property type="entry name" value="Glycogen Phosphorylase B"/>
    <property type="match status" value="2"/>
</dbReference>
<gene>
    <name evidence="2" type="ORF">BAVI_17022</name>
</gene>
<dbReference type="CDD" id="cd03811">
    <property type="entry name" value="GT4_GT28_WabH-like"/>
    <property type="match status" value="1"/>
</dbReference>
<dbReference type="RefSeq" id="WP_024029583.1">
    <property type="nucleotide sequence ID" value="NZ_ALAN01000092.1"/>
</dbReference>
<keyword evidence="3" id="KW-1185">Reference proteome</keyword>
<name>A0AB94IKK1_9BACI</name>
<evidence type="ECO:0000259" key="1">
    <source>
        <dbReference type="Pfam" id="PF00534"/>
    </source>
</evidence>
<evidence type="ECO:0000313" key="2">
    <source>
        <dbReference type="EMBL" id="ETI67552.1"/>
    </source>
</evidence>
<evidence type="ECO:0000313" key="3">
    <source>
        <dbReference type="Proteomes" id="UP000018877"/>
    </source>
</evidence>
<accession>A0AB94IKK1</accession>
<proteinExistence type="predicted"/>